<proteinExistence type="inferred from homology"/>
<comment type="function">
    <text evidence="3">Plays an essential role in the assembly of succinate dehydrogenase (SDH), an enzyme complex (also referred to as respiratory complex II) that is a component of both the tricarboxylic acid (TCA) cycle and the mitochondrial electron transport chain, and which couples the oxidation of succinate to fumarate with the reduction of ubiquinone (coenzyme Q) to ubiquinol. Required for flavinylation (covalent attachment of FAD) of the flavoprotein subunit of the SDH catalytic dimer.</text>
</comment>
<feature type="region of interest" description="Disordered" evidence="4">
    <location>
        <begin position="58"/>
        <end position="166"/>
    </location>
</feature>
<dbReference type="GO" id="GO:0005759">
    <property type="term" value="C:mitochondrial matrix"/>
    <property type="evidence" value="ECO:0007669"/>
    <property type="project" value="UniProtKB-SubCell"/>
</dbReference>
<evidence type="ECO:0000256" key="3">
    <source>
        <dbReference type="HAMAP-Rule" id="MF_03057"/>
    </source>
</evidence>
<feature type="compositionally biased region" description="Polar residues" evidence="4">
    <location>
        <begin position="136"/>
        <end position="146"/>
    </location>
</feature>
<comment type="subcellular location">
    <subcellularLocation>
        <location evidence="3">Mitochondrion matrix</location>
    </subcellularLocation>
</comment>
<organism evidence="5 6">
    <name type="scientific">Jaminaea rosea</name>
    <dbReference type="NCBI Taxonomy" id="1569628"/>
    <lineage>
        <taxon>Eukaryota</taxon>
        <taxon>Fungi</taxon>
        <taxon>Dikarya</taxon>
        <taxon>Basidiomycota</taxon>
        <taxon>Ustilaginomycotina</taxon>
        <taxon>Exobasidiomycetes</taxon>
        <taxon>Microstromatales</taxon>
        <taxon>Microstromatales incertae sedis</taxon>
        <taxon>Jaminaea</taxon>
    </lineage>
</organism>
<dbReference type="RefSeq" id="XP_025363403.1">
    <property type="nucleotide sequence ID" value="XM_025509071.1"/>
</dbReference>
<accession>A0A316UWT7</accession>
<dbReference type="InterPro" id="IPR028882">
    <property type="entry name" value="SDHAF2"/>
</dbReference>
<dbReference type="InterPro" id="IPR005631">
    <property type="entry name" value="SDH"/>
</dbReference>
<dbReference type="GO" id="GO:0034553">
    <property type="term" value="P:mitochondrial respiratory chain complex II assembly"/>
    <property type="evidence" value="ECO:0007669"/>
    <property type="project" value="TreeGrafter"/>
</dbReference>
<dbReference type="HAMAP" id="MF_03057">
    <property type="entry name" value="SDHAF2"/>
    <property type="match status" value="1"/>
</dbReference>
<dbReference type="EMBL" id="KZ819664">
    <property type="protein sequence ID" value="PWN28791.1"/>
    <property type="molecule type" value="Genomic_DNA"/>
</dbReference>
<dbReference type="GO" id="GO:0006121">
    <property type="term" value="P:mitochondrial electron transport, succinate to ubiquinone"/>
    <property type="evidence" value="ECO:0007669"/>
    <property type="project" value="UniProtKB-UniRule"/>
</dbReference>
<dbReference type="PANTHER" id="PTHR12469">
    <property type="entry name" value="PROTEIN EMI5 HOMOLOG, MITOCHONDRIAL"/>
    <property type="match status" value="1"/>
</dbReference>
<sequence>MIPAIRSAFAATSRVSAQRAPCRFVAGSRALSYSPAAWAKQGKPADKLKAGQVDEHARIFDPDSRAGTAAAATSEGGDVTQSRPTDVPSPTPASGSASASAPPAPDTDAGSSVDPGYDAPSQGTDPFPLPFDSRINLASPSQSDSLTDYGAPLRVPGREPGNEGREQRIRRLIYQTRKRGILETDLLMSTFAQKELWNMPDAEVEEFDRLLDEPDWDIYYWLVDRKPLPDRWRESFETEGRLGYRLRRHTKNEEKSVRWMPDELPAGEGKAQ</sequence>
<dbReference type="Proteomes" id="UP000245884">
    <property type="component" value="Unassembled WGS sequence"/>
</dbReference>
<feature type="compositionally biased region" description="Basic and acidic residues" evidence="4">
    <location>
        <begin position="156"/>
        <end position="166"/>
    </location>
</feature>
<comment type="similarity">
    <text evidence="3">Belongs to the SDHAF2 family.</text>
</comment>
<feature type="compositionally biased region" description="Low complexity" evidence="4">
    <location>
        <begin position="92"/>
        <end position="112"/>
    </location>
</feature>
<evidence type="ECO:0000256" key="4">
    <source>
        <dbReference type="SAM" id="MobiDB-lite"/>
    </source>
</evidence>
<comment type="subunit">
    <text evidence="3">Interacts with the flavoprotein subunit within the SDH catalytic dimer.</text>
</comment>
<dbReference type="STRING" id="1569628.A0A316UWT7"/>
<dbReference type="PANTHER" id="PTHR12469:SF2">
    <property type="entry name" value="SUCCINATE DEHYDROGENASE ASSEMBLY FACTOR 2, MITOCHONDRIAL"/>
    <property type="match status" value="1"/>
</dbReference>
<dbReference type="OrthoDB" id="284292at2759"/>
<reference evidence="5 6" key="1">
    <citation type="journal article" date="2018" name="Mol. Biol. Evol.">
        <title>Broad Genomic Sampling Reveals a Smut Pathogenic Ancestry of the Fungal Clade Ustilaginomycotina.</title>
        <authorList>
            <person name="Kijpornyongpan T."/>
            <person name="Mondo S.J."/>
            <person name="Barry K."/>
            <person name="Sandor L."/>
            <person name="Lee J."/>
            <person name="Lipzen A."/>
            <person name="Pangilinan J."/>
            <person name="LaButti K."/>
            <person name="Hainaut M."/>
            <person name="Henrissat B."/>
            <person name="Grigoriev I.V."/>
            <person name="Spatafora J.W."/>
            <person name="Aime M.C."/>
        </authorList>
    </citation>
    <scope>NUCLEOTIDE SEQUENCE [LARGE SCALE GENOMIC DNA]</scope>
    <source>
        <strain evidence="5 6">MCA 5214</strain>
    </source>
</reference>
<dbReference type="GeneID" id="37030894"/>
<dbReference type="AlphaFoldDB" id="A0A316UWT7"/>
<dbReference type="FunFam" id="1.10.150.250:FF:000004">
    <property type="entry name" value="Succinate dehydrogenase assembly factor 2, mitochondrial"/>
    <property type="match status" value="1"/>
</dbReference>
<evidence type="ECO:0000256" key="1">
    <source>
        <dbReference type="ARBA" id="ARBA00023128"/>
    </source>
</evidence>
<keyword evidence="1 3" id="KW-0496">Mitochondrion</keyword>
<keyword evidence="2 3" id="KW-0143">Chaperone</keyword>
<dbReference type="Gene3D" id="1.10.150.250">
    <property type="entry name" value="Flavinator of succinate dehydrogenase"/>
    <property type="match status" value="1"/>
</dbReference>
<dbReference type="SUPFAM" id="SSF109910">
    <property type="entry name" value="YgfY-like"/>
    <property type="match status" value="1"/>
</dbReference>
<dbReference type="GO" id="GO:0006099">
    <property type="term" value="P:tricarboxylic acid cycle"/>
    <property type="evidence" value="ECO:0007669"/>
    <property type="project" value="TreeGrafter"/>
</dbReference>
<evidence type="ECO:0000256" key="2">
    <source>
        <dbReference type="ARBA" id="ARBA00023186"/>
    </source>
</evidence>
<evidence type="ECO:0000313" key="6">
    <source>
        <dbReference type="Proteomes" id="UP000245884"/>
    </source>
</evidence>
<evidence type="ECO:0000313" key="5">
    <source>
        <dbReference type="EMBL" id="PWN28791.1"/>
    </source>
</evidence>
<protein>
    <recommendedName>
        <fullName evidence="3">Succinate dehydrogenase assembly factor 2, mitochondrial</fullName>
        <shortName evidence="3">SDH assembly factor 2</shortName>
        <shortName evidence="3">SDHAF2</shortName>
    </recommendedName>
</protein>
<gene>
    <name evidence="5" type="ORF">BDZ90DRAFT_278208</name>
</gene>
<dbReference type="InterPro" id="IPR036714">
    <property type="entry name" value="SDH_sf"/>
</dbReference>
<name>A0A316UWT7_9BASI</name>
<dbReference type="Pfam" id="PF03937">
    <property type="entry name" value="Sdh5"/>
    <property type="match status" value="1"/>
</dbReference>
<keyword evidence="6" id="KW-1185">Reference proteome</keyword>